<comment type="caution">
    <text evidence="2">The sequence shown here is derived from an EMBL/GenBank/DDBJ whole genome shotgun (WGS) entry which is preliminary data.</text>
</comment>
<dbReference type="CDD" id="cd02440">
    <property type="entry name" value="AdoMet_MTases"/>
    <property type="match status" value="1"/>
</dbReference>
<dbReference type="AlphaFoldDB" id="A0A9D4SN11"/>
<dbReference type="PANTHER" id="PTHR43861">
    <property type="entry name" value="TRANS-ACONITATE 2-METHYLTRANSFERASE-RELATED"/>
    <property type="match status" value="1"/>
</dbReference>
<dbReference type="EMBL" id="JABSTV010001759">
    <property type="protein sequence ID" value="KAH7932046.1"/>
    <property type="molecule type" value="Genomic_DNA"/>
</dbReference>
<dbReference type="InterPro" id="IPR029063">
    <property type="entry name" value="SAM-dependent_MTases_sf"/>
</dbReference>
<keyword evidence="3" id="KW-1185">Reference proteome</keyword>
<reference evidence="2" key="2">
    <citation type="submission" date="2021-09" db="EMBL/GenBank/DDBJ databases">
        <authorList>
            <person name="Jia N."/>
            <person name="Wang J."/>
            <person name="Shi W."/>
            <person name="Du L."/>
            <person name="Sun Y."/>
            <person name="Zhan W."/>
            <person name="Jiang J."/>
            <person name="Wang Q."/>
            <person name="Zhang B."/>
            <person name="Ji P."/>
            <person name="Sakyi L.B."/>
            <person name="Cui X."/>
            <person name="Yuan T."/>
            <person name="Jiang B."/>
            <person name="Yang W."/>
            <person name="Lam T.T.-Y."/>
            <person name="Chang Q."/>
            <person name="Ding S."/>
            <person name="Wang X."/>
            <person name="Zhu J."/>
            <person name="Ruan X."/>
            <person name="Zhao L."/>
            <person name="Wei J."/>
            <person name="Que T."/>
            <person name="Du C."/>
            <person name="Cheng J."/>
            <person name="Dai P."/>
            <person name="Han X."/>
            <person name="Huang E."/>
            <person name="Gao Y."/>
            <person name="Liu J."/>
            <person name="Shao H."/>
            <person name="Ye R."/>
            <person name="Li L."/>
            <person name="Wei W."/>
            <person name="Wang X."/>
            <person name="Wang C."/>
            <person name="Huo Q."/>
            <person name="Li W."/>
            <person name="Guo W."/>
            <person name="Chen H."/>
            <person name="Chen S."/>
            <person name="Zhou L."/>
            <person name="Zhou L."/>
            <person name="Ni X."/>
            <person name="Tian J."/>
            <person name="Zhou Y."/>
            <person name="Sheng Y."/>
            <person name="Liu T."/>
            <person name="Pan Y."/>
            <person name="Xia L."/>
            <person name="Li J."/>
            <person name="Zhao F."/>
            <person name="Cao W."/>
        </authorList>
    </citation>
    <scope>NUCLEOTIDE SEQUENCE</scope>
    <source>
        <strain evidence="2">Rsan-2018</strain>
        <tissue evidence="2">Larvae</tissue>
    </source>
</reference>
<name>A0A9D4SN11_RHISA</name>
<dbReference type="Pfam" id="PF08241">
    <property type="entry name" value="Methyltransf_11"/>
    <property type="match status" value="1"/>
</dbReference>
<evidence type="ECO:0000313" key="2">
    <source>
        <dbReference type="EMBL" id="KAH7932046.1"/>
    </source>
</evidence>
<accession>A0A9D4SN11</accession>
<reference evidence="2" key="1">
    <citation type="journal article" date="2020" name="Cell">
        <title>Large-Scale Comparative Analyses of Tick Genomes Elucidate Their Genetic Diversity and Vector Capacities.</title>
        <authorList>
            <consortium name="Tick Genome and Microbiome Consortium (TIGMIC)"/>
            <person name="Jia N."/>
            <person name="Wang J."/>
            <person name="Shi W."/>
            <person name="Du L."/>
            <person name="Sun Y."/>
            <person name="Zhan W."/>
            <person name="Jiang J.F."/>
            <person name="Wang Q."/>
            <person name="Zhang B."/>
            <person name="Ji P."/>
            <person name="Bell-Sakyi L."/>
            <person name="Cui X.M."/>
            <person name="Yuan T.T."/>
            <person name="Jiang B.G."/>
            <person name="Yang W.F."/>
            <person name="Lam T.T."/>
            <person name="Chang Q.C."/>
            <person name="Ding S.J."/>
            <person name="Wang X.J."/>
            <person name="Zhu J.G."/>
            <person name="Ruan X.D."/>
            <person name="Zhao L."/>
            <person name="Wei J.T."/>
            <person name="Ye R.Z."/>
            <person name="Que T.C."/>
            <person name="Du C.H."/>
            <person name="Zhou Y.H."/>
            <person name="Cheng J.X."/>
            <person name="Dai P.F."/>
            <person name="Guo W.B."/>
            <person name="Han X.H."/>
            <person name="Huang E.J."/>
            <person name="Li L.F."/>
            <person name="Wei W."/>
            <person name="Gao Y.C."/>
            <person name="Liu J.Z."/>
            <person name="Shao H.Z."/>
            <person name="Wang X."/>
            <person name="Wang C.C."/>
            <person name="Yang T.C."/>
            <person name="Huo Q.B."/>
            <person name="Li W."/>
            <person name="Chen H.Y."/>
            <person name="Chen S.E."/>
            <person name="Zhou L.G."/>
            <person name="Ni X.B."/>
            <person name="Tian J.H."/>
            <person name="Sheng Y."/>
            <person name="Liu T."/>
            <person name="Pan Y.S."/>
            <person name="Xia L.Y."/>
            <person name="Li J."/>
            <person name="Zhao F."/>
            <person name="Cao W.C."/>
        </authorList>
    </citation>
    <scope>NUCLEOTIDE SEQUENCE</scope>
    <source>
        <strain evidence="2">Rsan-2018</strain>
    </source>
</reference>
<sequence>MWASRLSRESAKAIMRLQPTWNLDVGAYEILKPWVHAENLKALDMVRFAQPAVGTEPQYIDVGCGPGSFTKETLLPRVPPECRRLVAVDRCHKALDYARDNFSHDRIVYDTLDVEHHDPESLTERYGAFDRVYSFLAFHYVADIAKAYSNIFKLLKGGGECLVLSIVKADAIEVWNEAYQMEEWNELMIDFRRTANVDCMWYQVVHVDLSCATNVYREVFV</sequence>
<protein>
    <recommendedName>
        <fullName evidence="1">Methyltransferase type 11 domain-containing protein</fullName>
    </recommendedName>
</protein>
<dbReference type="GO" id="GO:0008757">
    <property type="term" value="F:S-adenosylmethionine-dependent methyltransferase activity"/>
    <property type="evidence" value="ECO:0007669"/>
    <property type="project" value="InterPro"/>
</dbReference>
<dbReference type="InterPro" id="IPR013216">
    <property type="entry name" value="Methyltransf_11"/>
</dbReference>
<dbReference type="PANTHER" id="PTHR43861:SF1">
    <property type="entry name" value="TRANS-ACONITATE 2-METHYLTRANSFERASE"/>
    <property type="match status" value="1"/>
</dbReference>
<dbReference type="VEuPathDB" id="VectorBase:RSAN_054330"/>
<dbReference type="Gene3D" id="3.40.50.150">
    <property type="entry name" value="Vaccinia Virus protein VP39"/>
    <property type="match status" value="1"/>
</dbReference>
<evidence type="ECO:0000313" key="3">
    <source>
        <dbReference type="Proteomes" id="UP000821837"/>
    </source>
</evidence>
<evidence type="ECO:0000259" key="1">
    <source>
        <dbReference type="Pfam" id="PF08241"/>
    </source>
</evidence>
<gene>
    <name evidence="2" type="ORF">HPB52_024945</name>
</gene>
<proteinExistence type="predicted"/>
<organism evidence="2 3">
    <name type="scientific">Rhipicephalus sanguineus</name>
    <name type="common">Brown dog tick</name>
    <name type="synonym">Ixodes sanguineus</name>
    <dbReference type="NCBI Taxonomy" id="34632"/>
    <lineage>
        <taxon>Eukaryota</taxon>
        <taxon>Metazoa</taxon>
        <taxon>Ecdysozoa</taxon>
        <taxon>Arthropoda</taxon>
        <taxon>Chelicerata</taxon>
        <taxon>Arachnida</taxon>
        <taxon>Acari</taxon>
        <taxon>Parasitiformes</taxon>
        <taxon>Ixodida</taxon>
        <taxon>Ixodoidea</taxon>
        <taxon>Ixodidae</taxon>
        <taxon>Rhipicephalinae</taxon>
        <taxon>Rhipicephalus</taxon>
        <taxon>Rhipicephalus</taxon>
    </lineage>
</organism>
<feature type="domain" description="Methyltransferase type 11" evidence="1">
    <location>
        <begin position="60"/>
        <end position="162"/>
    </location>
</feature>
<dbReference type="SUPFAM" id="SSF53335">
    <property type="entry name" value="S-adenosyl-L-methionine-dependent methyltransferases"/>
    <property type="match status" value="1"/>
</dbReference>
<dbReference type="Proteomes" id="UP000821837">
    <property type="component" value="Unassembled WGS sequence"/>
</dbReference>